<dbReference type="GO" id="GO:0043565">
    <property type="term" value="F:sequence-specific DNA binding"/>
    <property type="evidence" value="ECO:0007669"/>
    <property type="project" value="InterPro"/>
</dbReference>
<organism evidence="5">
    <name type="scientific">Oscillatoriales cyanobacterium SpSt-418</name>
    <dbReference type="NCBI Taxonomy" id="2282169"/>
    <lineage>
        <taxon>Bacteria</taxon>
        <taxon>Bacillati</taxon>
        <taxon>Cyanobacteriota</taxon>
        <taxon>Cyanophyceae</taxon>
        <taxon>Oscillatoriophycideae</taxon>
        <taxon>Oscillatoriales</taxon>
    </lineage>
</organism>
<dbReference type="EMBL" id="DSRU01000128">
    <property type="protein sequence ID" value="HFM97943.1"/>
    <property type="molecule type" value="Genomic_DNA"/>
</dbReference>
<dbReference type="GO" id="GO:0003700">
    <property type="term" value="F:DNA-binding transcription factor activity"/>
    <property type="evidence" value="ECO:0007669"/>
    <property type="project" value="InterPro"/>
</dbReference>
<evidence type="ECO:0000256" key="2">
    <source>
        <dbReference type="ARBA" id="ARBA00023125"/>
    </source>
</evidence>
<sequence length="310" mass="34721">MRNQNSSVKLLDYCQKRASDQIVPNPAVVSSSGWDGVHLEFHQQPTFATDEHHHTMHVLACGLVDSSNRTASGARSLDGKRSKERRGSEDIAIIPAGITHACSWDAPAQFIVLAIEPTLLKTVGQDWIDSDQIELLPRFMSQSDRFIRSILTTLKEEAETGGLGGHLLIDGLKTALAVHLLRNYCATCPQPLHHSNGLPQRTLALVKDYIDSHLQQELKLDDLAAIAQISPYHFLRLFKQSMGVTPHQYILQRRLNRAKYLLRSSELSIVEIAAQAGFCDQSHLTRYFKRMIGVTPKQFLQSRSVTHKSL</sequence>
<dbReference type="SMART" id="SM00342">
    <property type="entry name" value="HTH_ARAC"/>
    <property type="match status" value="1"/>
</dbReference>
<feature type="domain" description="HTH araC/xylS-type" evidence="4">
    <location>
        <begin position="204"/>
        <end position="302"/>
    </location>
</feature>
<dbReference type="InterPro" id="IPR050204">
    <property type="entry name" value="AraC_XylS_family_regulators"/>
</dbReference>
<dbReference type="SUPFAM" id="SSF46689">
    <property type="entry name" value="Homeodomain-like"/>
    <property type="match status" value="2"/>
</dbReference>
<proteinExistence type="predicted"/>
<evidence type="ECO:0000256" key="3">
    <source>
        <dbReference type="ARBA" id="ARBA00023163"/>
    </source>
</evidence>
<name>A0A7C3KDT1_9CYAN</name>
<evidence type="ECO:0000313" key="5">
    <source>
        <dbReference type="EMBL" id="HFM97943.1"/>
    </source>
</evidence>
<dbReference type="PANTHER" id="PTHR46796:SF6">
    <property type="entry name" value="ARAC SUBFAMILY"/>
    <property type="match status" value="1"/>
</dbReference>
<dbReference type="InterPro" id="IPR009057">
    <property type="entry name" value="Homeodomain-like_sf"/>
</dbReference>
<dbReference type="InterPro" id="IPR018062">
    <property type="entry name" value="HTH_AraC-typ_CS"/>
</dbReference>
<dbReference type="PANTHER" id="PTHR46796">
    <property type="entry name" value="HTH-TYPE TRANSCRIPTIONAL ACTIVATOR RHAS-RELATED"/>
    <property type="match status" value="1"/>
</dbReference>
<dbReference type="PROSITE" id="PS01124">
    <property type="entry name" value="HTH_ARAC_FAMILY_2"/>
    <property type="match status" value="1"/>
</dbReference>
<reference evidence="5" key="1">
    <citation type="journal article" date="2020" name="mSystems">
        <title>Genome- and Community-Level Interaction Insights into Carbon Utilization and Element Cycling Functions of Hydrothermarchaeota in Hydrothermal Sediment.</title>
        <authorList>
            <person name="Zhou Z."/>
            <person name="Liu Y."/>
            <person name="Xu W."/>
            <person name="Pan J."/>
            <person name="Luo Z.H."/>
            <person name="Li M."/>
        </authorList>
    </citation>
    <scope>NUCLEOTIDE SEQUENCE [LARGE SCALE GENOMIC DNA]</scope>
    <source>
        <strain evidence="5">SpSt-418</strain>
    </source>
</reference>
<keyword evidence="2" id="KW-0238">DNA-binding</keyword>
<gene>
    <name evidence="5" type="ORF">ENR64_09280</name>
</gene>
<comment type="caution">
    <text evidence="5">The sequence shown here is derived from an EMBL/GenBank/DDBJ whole genome shotgun (WGS) entry which is preliminary data.</text>
</comment>
<protein>
    <submittedName>
        <fullName evidence="5">AraC family transcriptional regulator</fullName>
    </submittedName>
</protein>
<dbReference type="InterPro" id="IPR018060">
    <property type="entry name" value="HTH_AraC"/>
</dbReference>
<dbReference type="Pfam" id="PF12833">
    <property type="entry name" value="HTH_18"/>
    <property type="match status" value="1"/>
</dbReference>
<evidence type="ECO:0000256" key="1">
    <source>
        <dbReference type="ARBA" id="ARBA00023015"/>
    </source>
</evidence>
<evidence type="ECO:0000259" key="4">
    <source>
        <dbReference type="PROSITE" id="PS01124"/>
    </source>
</evidence>
<dbReference type="AlphaFoldDB" id="A0A7C3KDT1"/>
<dbReference type="Gene3D" id="1.10.10.60">
    <property type="entry name" value="Homeodomain-like"/>
    <property type="match status" value="2"/>
</dbReference>
<keyword evidence="3" id="KW-0804">Transcription</keyword>
<dbReference type="PROSITE" id="PS00041">
    <property type="entry name" value="HTH_ARAC_FAMILY_1"/>
    <property type="match status" value="1"/>
</dbReference>
<accession>A0A7C3KDT1</accession>
<keyword evidence="1" id="KW-0805">Transcription regulation</keyword>